<reference evidence="2 3" key="1">
    <citation type="submission" date="2022-03" db="EMBL/GenBank/DDBJ databases">
        <title>Mucilaginibacter sp. isolated from the gut of Protaetia brevitarsis seulensis larvae.</title>
        <authorList>
            <person name="Won M."/>
            <person name="Kim S.-J."/>
            <person name="Kwon S.-W."/>
        </authorList>
    </citation>
    <scope>NUCLEOTIDE SEQUENCE [LARGE SCALE GENOMIC DNA]</scope>
    <source>
        <strain evidence="2 3">CFWR-12</strain>
    </source>
</reference>
<keyword evidence="1" id="KW-0812">Transmembrane</keyword>
<feature type="transmembrane region" description="Helical" evidence="1">
    <location>
        <begin position="96"/>
        <end position="114"/>
    </location>
</feature>
<feature type="transmembrane region" description="Helical" evidence="1">
    <location>
        <begin position="27"/>
        <end position="51"/>
    </location>
</feature>
<keyword evidence="1" id="KW-1133">Transmembrane helix</keyword>
<name>A0ABY4BY26_9MICO</name>
<dbReference type="EMBL" id="CP094528">
    <property type="protein sequence ID" value="UOE44136.1"/>
    <property type="molecule type" value="Genomic_DNA"/>
</dbReference>
<evidence type="ECO:0000313" key="3">
    <source>
        <dbReference type="Proteomes" id="UP000832097"/>
    </source>
</evidence>
<dbReference type="RefSeq" id="WP_243555664.1">
    <property type="nucleotide sequence ID" value="NZ_CP094528.1"/>
</dbReference>
<organism evidence="2 3">
    <name type="scientific">Agromyces larvae</name>
    <dbReference type="NCBI Taxonomy" id="2929802"/>
    <lineage>
        <taxon>Bacteria</taxon>
        <taxon>Bacillati</taxon>
        <taxon>Actinomycetota</taxon>
        <taxon>Actinomycetes</taxon>
        <taxon>Micrococcales</taxon>
        <taxon>Microbacteriaceae</taxon>
        <taxon>Agromyces</taxon>
    </lineage>
</organism>
<dbReference type="Pfam" id="PF19545">
    <property type="entry name" value="DUF6069"/>
    <property type="match status" value="1"/>
</dbReference>
<dbReference type="Proteomes" id="UP000832097">
    <property type="component" value="Chromosome"/>
</dbReference>
<protein>
    <submittedName>
        <fullName evidence="2">DUF6069 family protein</fullName>
    </submittedName>
</protein>
<keyword evidence="1" id="KW-0472">Membrane</keyword>
<keyword evidence="3" id="KW-1185">Reference proteome</keyword>
<evidence type="ECO:0000256" key="1">
    <source>
        <dbReference type="SAM" id="Phobius"/>
    </source>
</evidence>
<feature type="transmembrane region" description="Helical" evidence="1">
    <location>
        <begin position="120"/>
        <end position="144"/>
    </location>
</feature>
<feature type="transmembrane region" description="Helical" evidence="1">
    <location>
        <begin position="63"/>
        <end position="84"/>
    </location>
</feature>
<accession>A0ABY4BY26</accession>
<sequence length="155" mass="15658">MDETTISQALRTETDASSPRRRRLGRLATIGIAAALALVVWAIAVPVAGIALTVGAGATAQTVGPAAVVFAVLVPGFAAWVVLALLERFARHPHRVFAIVGWAVLAVSLAGPVLTGAGGAVLVALLAMHVVTGATLVIGLPFAARRARGASAGRE</sequence>
<gene>
    <name evidence="2" type="ORF">MTO99_18590</name>
</gene>
<evidence type="ECO:0000313" key="2">
    <source>
        <dbReference type="EMBL" id="UOE44136.1"/>
    </source>
</evidence>
<proteinExistence type="predicted"/>
<dbReference type="InterPro" id="IPR045713">
    <property type="entry name" value="DUF6069"/>
</dbReference>